<evidence type="ECO:0000313" key="2">
    <source>
        <dbReference type="Proteomes" id="UP000576821"/>
    </source>
</evidence>
<reference evidence="1 2" key="1">
    <citation type="submission" date="2020-03" db="EMBL/GenBank/DDBJ databases">
        <title>Genomic Encyclopedia of Type Strains, Phase IV (KMG-IV): sequencing the most valuable type-strain genomes for metagenomic binning, comparative biology and taxonomic classification.</title>
        <authorList>
            <person name="Goeker M."/>
        </authorList>
    </citation>
    <scope>NUCLEOTIDE SEQUENCE [LARGE SCALE GENOMIC DNA]</scope>
    <source>
        <strain evidence="1 2">DSM 21299</strain>
    </source>
</reference>
<accession>A0A846M404</accession>
<sequence length="177" mass="19955">MPFRRRRFEPEQSHTAGIVRRYSNDWIRPIGCYRMLEYAVECSANKSGALIVVESVGKKEVAATPCSQERYRPDLEQHVRTIASDAKYELIHTKEAIVGRAAGRMNTVLIASTSPSRPTAKHHLRIEAVRPTLCRPHAPYSFVQFLRTARVDQQGRCEANGAGKMGAKYLQATRTDL</sequence>
<dbReference type="Proteomes" id="UP000576821">
    <property type="component" value="Unassembled WGS sequence"/>
</dbReference>
<dbReference type="AlphaFoldDB" id="A0A846M404"/>
<name>A0A846M404_9SPHN</name>
<organism evidence="1 2">
    <name type="scientific">Sphingobium vermicomposti</name>
    <dbReference type="NCBI Taxonomy" id="529005"/>
    <lineage>
        <taxon>Bacteria</taxon>
        <taxon>Pseudomonadati</taxon>
        <taxon>Pseudomonadota</taxon>
        <taxon>Alphaproteobacteria</taxon>
        <taxon>Sphingomonadales</taxon>
        <taxon>Sphingomonadaceae</taxon>
        <taxon>Sphingobium</taxon>
    </lineage>
</organism>
<protein>
    <submittedName>
        <fullName evidence="1">Uncharacterized protein</fullName>
    </submittedName>
</protein>
<proteinExistence type="predicted"/>
<gene>
    <name evidence="1" type="ORF">FHS54_001249</name>
</gene>
<comment type="caution">
    <text evidence="1">The sequence shown here is derived from an EMBL/GenBank/DDBJ whole genome shotgun (WGS) entry which is preliminary data.</text>
</comment>
<dbReference type="RefSeq" id="WP_167302943.1">
    <property type="nucleotide sequence ID" value="NZ_JAASQR010000002.1"/>
</dbReference>
<keyword evidence="2" id="KW-1185">Reference proteome</keyword>
<evidence type="ECO:0000313" key="1">
    <source>
        <dbReference type="EMBL" id="NIJ16283.1"/>
    </source>
</evidence>
<dbReference type="EMBL" id="JAASQR010000002">
    <property type="protein sequence ID" value="NIJ16283.1"/>
    <property type="molecule type" value="Genomic_DNA"/>
</dbReference>